<comment type="caution">
    <text evidence="3">The sequence shown here is derived from an EMBL/GenBank/DDBJ whole genome shotgun (WGS) entry which is preliminary data.</text>
</comment>
<evidence type="ECO:0000256" key="1">
    <source>
        <dbReference type="ARBA" id="ARBA00022614"/>
    </source>
</evidence>
<dbReference type="InterPro" id="IPR001611">
    <property type="entry name" value="Leu-rich_rpt"/>
</dbReference>
<accession>A0A5J4NG77</accession>
<keyword evidence="4" id="KW-1185">Reference proteome</keyword>
<dbReference type="AlphaFoldDB" id="A0A5J4NG77"/>
<evidence type="ECO:0000313" key="3">
    <source>
        <dbReference type="EMBL" id="KAA3674430.1"/>
    </source>
</evidence>
<dbReference type="PANTHER" id="PTHR45973">
    <property type="entry name" value="PROTEIN PHOSPHATASE 1 REGULATORY SUBUNIT SDS22-RELATED"/>
    <property type="match status" value="1"/>
</dbReference>
<dbReference type="GO" id="GO:0005813">
    <property type="term" value="C:centrosome"/>
    <property type="evidence" value="ECO:0007669"/>
    <property type="project" value="TreeGrafter"/>
</dbReference>
<keyword evidence="1" id="KW-0433">Leucine-rich repeat</keyword>
<dbReference type="Gene3D" id="3.80.10.10">
    <property type="entry name" value="Ribonuclease Inhibitor"/>
    <property type="match status" value="2"/>
</dbReference>
<dbReference type="PANTHER" id="PTHR45973:SF2">
    <property type="entry name" value="CENTROSOMAL PROTEIN OF 97 KDA"/>
    <property type="match status" value="1"/>
</dbReference>
<name>A0A5J4NG77_9TREM</name>
<reference evidence="3 4" key="1">
    <citation type="journal article" date="2019" name="Gigascience">
        <title>Whole-genome sequence of the oriental lung fluke Paragonimus westermani.</title>
        <authorList>
            <person name="Oey H."/>
            <person name="Zakrzewski M."/>
            <person name="Narain K."/>
            <person name="Devi K.R."/>
            <person name="Agatsuma T."/>
            <person name="Nawaratna S."/>
            <person name="Gobert G.N."/>
            <person name="Jones M.K."/>
            <person name="Ragan M.A."/>
            <person name="McManus D.P."/>
            <person name="Krause L."/>
        </authorList>
    </citation>
    <scope>NUCLEOTIDE SEQUENCE [LARGE SCALE GENOMIC DNA]</scope>
    <source>
        <strain evidence="3 4">IND2009</strain>
    </source>
</reference>
<evidence type="ECO:0000256" key="2">
    <source>
        <dbReference type="ARBA" id="ARBA00022737"/>
    </source>
</evidence>
<dbReference type="Proteomes" id="UP000324629">
    <property type="component" value="Unassembled WGS sequence"/>
</dbReference>
<gene>
    <name evidence="3" type="ORF">DEA37_0014800</name>
</gene>
<organism evidence="3 4">
    <name type="scientific">Paragonimus westermani</name>
    <dbReference type="NCBI Taxonomy" id="34504"/>
    <lineage>
        <taxon>Eukaryota</taxon>
        <taxon>Metazoa</taxon>
        <taxon>Spiralia</taxon>
        <taxon>Lophotrochozoa</taxon>
        <taxon>Platyhelminthes</taxon>
        <taxon>Trematoda</taxon>
        <taxon>Digenea</taxon>
        <taxon>Plagiorchiida</taxon>
        <taxon>Troglotremata</taxon>
        <taxon>Troglotrematidae</taxon>
        <taxon>Paragonimus</taxon>
    </lineage>
</organism>
<dbReference type="GO" id="GO:1902018">
    <property type="term" value="P:negative regulation of cilium assembly"/>
    <property type="evidence" value="ECO:0007669"/>
    <property type="project" value="TreeGrafter"/>
</dbReference>
<dbReference type="SUPFAM" id="SSF52058">
    <property type="entry name" value="L domain-like"/>
    <property type="match status" value="1"/>
</dbReference>
<proteinExistence type="predicted"/>
<sequence>MFNFLRPGFEDFPTSLGPHGEVILNLTRRELDRIDLVPQNVNVLILDHNYIRRLENLVNLNDLQQLSVAGNKLYQMHGVAHLTNLTILNLPNNGIVAIDGLTKLTQLRWLNLSANRLKSADQLEGNVNLKHLDVSENYIGQLSNISYLPRLKTFLLHCNRIQTLANAGRLLPRSLEIFSLASNLVGNLADIQQLSMLPNLVQFSLQNNPCTAFPYPFDFTVSMLTVISNSRMKSQFGLVIRLIFNNTAYVMRSGWVGWPEDYEPLILAQLPKLQILNGINVQPEMRTQHKVKGGYLIAKSKNLIGCIPHEPINPLQNNEQSPGPTVARE</sequence>
<evidence type="ECO:0000313" key="4">
    <source>
        <dbReference type="Proteomes" id="UP000324629"/>
    </source>
</evidence>
<dbReference type="EMBL" id="QNGE01003157">
    <property type="protein sequence ID" value="KAA3674430.1"/>
    <property type="molecule type" value="Genomic_DNA"/>
</dbReference>
<dbReference type="SMART" id="SM00365">
    <property type="entry name" value="LRR_SD22"/>
    <property type="match status" value="5"/>
</dbReference>
<dbReference type="Pfam" id="PF14580">
    <property type="entry name" value="LRR_9"/>
    <property type="match status" value="1"/>
</dbReference>
<protein>
    <submittedName>
        <fullName evidence="3">Centrosomal protein CEP97</fullName>
    </submittedName>
</protein>
<dbReference type="InterPro" id="IPR032675">
    <property type="entry name" value="LRR_dom_sf"/>
</dbReference>
<keyword evidence="2" id="KW-0677">Repeat</keyword>
<dbReference type="InterPro" id="IPR050576">
    <property type="entry name" value="Cilia_flagella_integrity"/>
</dbReference>
<dbReference type="PROSITE" id="PS51450">
    <property type="entry name" value="LRR"/>
    <property type="match status" value="4"/>
</dbReference>